<dbReference type="PROSITE" id="PS51257">
    <property type="entry name" value="PROKAR_LIPOPROTEIN"/>
    <property type="match status" value="1"/>
</dbReference>
<organism evidence="2 3">
    <name type="scientific">Parapedobacter indicus</name>
    <dbReference type="NCBI Taxonomy" id="1477437"/>
    <lineage>
        <taxon>Bacteria</taxon>
        <taxon>Pseudomonadati</taxon>
        <taxon>Bacteroidota</taxon>
        <taxon>Sphingobacteriia</taxon>
        <taxon>Sphingobacteriales</taxon>
        <taxon>Sphingobacteriaceae</taxon>
        <taxon>Parapedobacter</taxon>
    </lineage>
</organism>
<dbReference type="Gene3D" id="2.180.10.10">
    <property type="entry name" value="RHS repeat-associated core"/>
    <property type="match status" value="1"/>
</dbReference>
<evidence type="ECO:0008006" key="4">
    <source>
        <dbReference type="Google" id="ProtNLM"/>
    </source>
</evidence>
<keyword evidence="3" id="KW-1185">Reference proteome</keyword>
<evidence type="ECO:0000256" key="1">
    <source>
        <dbReference type="SAM" id="SignalP"/>
    </source>
</evidence>
<sequence length="276" mass="30069">MSKNSNNLKASMQMLGLLFMVAIFASCAKNENDCDPDDIESACYTGPAGAGKLLLAEAKTNGKTSAVYEYDSQNRPTVIHTYNAEGTRELTTTYTYNNADFPAVVTGKNKNGAVAIEEYTFGNDGRPVTMVQTVSDESGVLTQNYQFSYSDSKLIETIVAVTDNPTTYVNTYTYDDNGNLLSIVYQVDGQWWATVEQSNYDDKIGVGTNGNPLAWKFPGVNNHQAVKSSSALVGSVTNDIWKYTYNDAGYPLTAEIYSAVNGILIATHAYSYIPAK</sequence>
<evidence type="ECO:0000313" key="3">
    <source>
        <dbReference type="Proteomes" id="UP000198670"/>
    </source>
</evidence>
<dbReference type="AlphaFoldDB" id="A0A1I3VL96"/>
<gene>
    <name evidence="2" type="ORF">SAMN05444682_11723</name>
</gene>
<protein>
    <recommendedName>
        <fullName evidence="4">YD repeat-containing protein</fullName>
    </recommendedName>
</protein>
<reference evidence="2 3" key="1">
    <citation type="submission" date="2016-10" db="EMBL/GenBank/DDBJ databases">
        <authorList>
            <person name="de Groot N.N."/>
        </authorList>
    </citation>
    <scope>NUCLEOTIDE SEQUENCE [LARGE SCALE GENOMIC DNA]</scope>
    <source>
        <strain evidence="2 3">RK1</strain>
    </source>
</reference>
<proteinExistence type="predicted"/>
<feature type="chain" id="PRO_5011601136" description="YD repeat-containing protein" evidence="1">
    <location>
        <begin position="29"/>
        <end position="276"/>
    </location>
</feature>
<feature type="signal peptide" evidence="1">
    <location>
        <begin position="1"/>
        <end position="28"/>
    </location>
</feature>
<accession>A0A1I3VL96</accession>
<dbReference type="EMBL" id="FOQO01000017">
    <property type="protein sequence ID" value="SFJ95037.1"/>
    <property type="molecule type" value="Genomic_DNA"/>
</dbReference>
<keyword evidence="1" id="KW-0732">Signal</keyword>
<name>A0A1I3VL96_9SPHI</name>
<evidence type="ECO:0000313" key="2">
    <source>
        <dbReference type="EMBL" id="SFJ95037.1"/>
    </source>
</evidence>
<dbReference type="Proteomes" id="UP000198670">
    <property type="component" value="Unassembled WGS sequence"/>
</dbReference>